<evidence type="ECO:0000313" key="2">
    <source>
        <dbReference type="EMBL" id="TDY00988.1"/>
    </source>
</evidence>
<dbReference type="GO" id="GO:0030288">
    <property type="term" value="C:outer membrane-bounded periplasmic space"/>
    <property type="evidence" value="ECO:0007669"/>
    <property type="project" value="TreeGrafter"/>
</dbReference>
<dbReference type="SMART" id="SM00245">
    <property type="entry name" value="TSPc"/>
    <property type="match status" value="1"/>
</dbReference>
<dbReference type="InterPro" id="IPR001478">
    <property type="entry name" value="PDZ"/>
</dbReference>
<comment type="caution">
    <text evidence="2">The sequence shown here is derived from an EMBL/GenBank/DDBJ whole genome shotgun (WGS) entry which is preliminary data.</text>
</comment>
<dbReference type="SUPFAM" id="SSF50156">
    <property type="entry name" value="PDZ domain-like"/>
    <property type="match status" value="1"/>
</dbReference>
<dbReference type="Pfam" id="PF03572">
    <property type="entry name" value="Peptidase_S41"/>
    <property type="match status" value="1"/>
</dbReference>
<name>A0A4R8IKT9_9GAMM</name>
<dbReference type="GO" id="GO:0008236">
    <property type="term" value="F:serine-type peptidase activity"/>
    <property type="evidence" value="ECO:0007669"/>
    <property type="project" value="InterPro"/>
</dbReference>
<dbReference type="InterPro" id="IPR041489">
    <property type="entry name" value="PDZ_6"/>
</dbReference>
<evidence type="ECO:0000313" key="3">
    <source>
        <dbReference type="Proteomes" id="UP000294914"/>
    </source>
</evidence>
<accession>A0A4R8IKT9</accession>
<dbReference type="EMBL" id="SOQX01000004">
    <property type="protein sequence ID" value="TDY00988.1"/>
    <property type="molecule type" value="Genomic_DNA"/>
</dbReference>
<dbReference type="PANTHER" id="PTHR32060">
    <property type="entry name" value="TAIL-SPECIFIC PROTEASE"/>
    <property type="match status" value="1"/>
</dbReference>
<keyword evidence="3" id="KW-1185">Reference proteome</keyword>
<dbReference type="SUPFAM" id="SSF52096">
    <property type="entry name" value="ClpP/crotonase"/>
    <property type="match status" value="1"/>
</dbReference>
<proteinExistence type="predicted"/>
<dbReference type="PROSITE" id="PS51257">
    <property type="entry name" value="PROKAR_LIPOPROTEIN"/>
    <property type="match status" value="1"/>
</dbReference>
<dbReference type="GO" id="GO:0006508">
    <property type="term" value="P:proteolysis"/>
    <property type="evidence" value="ECO:0007669"/>
    <property type="project" value="InterPro"/>
</dbReference>
<dbReference type="GO" id="GO:0004175">
    <property type="term" value="F:endopeptidase activity"/>
    <property type="evidence" value="ECO:0007669"/>
    <property type="project" value="TreeGrafter"/>
</dbReference>
<dbReference type="RefSeq" id="WP_166668814.1">
    <property type="nucleotide sequence ID" value="NZ_SOQX01000004.1"/>
</dbReference>
<evidence type="ECO:0000259" key="1">
    <source>
        <dbReference type="PROSITE" id="PS50106"/>
    </source>
</evidence>
<dbReference type="InterPro" id="IPR036034">
    <property type="entry name" value="PDZ_sf"/>
</dbReference>
<reference evidence="2 3" key="1">
    <citation type="submission" date="2019-03" db="EMBL/GenBank/DDBJ databases">
        <title>Genomic Encyclopedia of Type Strains, Phase IV (KMG-IV): sequencing the most valuable type-strain genomes for metagenomic binning, comparative biology and taxonomic classification.</title>
        <authorList>
            <person name="Goeker M."/>
        </authorList>
    </citation>
    <scope>NUCLEOTIDE SEQUENCE [LARGE SCALE GENOMIC DNA]</scope>
    <source>
        <strain evidence="2 3">DSM 16326</strain>
    </source>
</reference>
<dbReference type="AlphaFoldDB" id="A0A4R8IKT9"/>
<organism evidence="2 3">
    <name type="scientific">Thiohalophilus thiocyanatoxydans</name>
    <dbReference type="NCBI Taxonomy" id="381308"/>
    <lineage>
        <taxon>Bacteria</taxon>
        <taxon>Pseudomonadati</taxon>
        <taxon>Pseudomonadota</taxon>
        <taxon>Gammaproteobacteria</taxon>
        <taxon>Thiohalomonadales</taxon>
        <taxon>Thiohalophilaceae</taxon>
        <taxon>Thiohalophilus</taxon>
    </lineage>
</organism>
<dbReference type="SMART" id="SM00228">
    <property type="entry name" value="PDZ"/>
    <property type="match status" value="1"/>
</dbReference>
<protein>
    <submittedName>
        <fullName evidence="2">C-terminal peptidase prc</fullName>
    </submittedName>
</protein>
<sequence>MAKRGTEDAGLRRGALLVGGLLLVACTRTPTPPADTPAAESEPDSGLAEAALITADPQLGFATRLAEETLSRISRQHVTPVRLESLSAQFVEQLADELGAGPWREARPTLQETTLAGIVKTLHQHHPGRPILPAVEQALAGVVRQLDSDSIYFDRHQFALLRRPPQQSAGIGVLTASRDGRVVIGEVIRGGPAEQAGLKSGDLLLAIDGQSVAGQPQDVIRTRLHGPAGSTVALRVRFDRGDIRTLHLQRQALELPRVEGRWLDRGIAYVRLRTLSQTTLEEFNEIFLGLIHRQQAPRGLVLDLRNNRGGILDSAVQLTDMFLAGGTILTVRGRKESDSTRYVARPRSEILEQRLPLALLINGETAAGAESLAAALQDHRRAVILGQRSRGEGRLYPVFQLPGERGLKLATGQLYRPAERPIAGHGVVPDICFDDTRARLIPDADDAAATGQCDRTPGARDGEGDPVLEWAGDLLADKRLYRELREGRLATLPSP</sequence>
<dbReference type="InterPro" id="IPR005151">
    <property type="entry name" value="Tail-specific_protease"/>
</dbReference>
<dbReference type="PANTHER" id="PTHR32060:SF30">
    <property type="entry name" value="CARBOXY-TERMINAL PROCESSING PROTEASE CTPA"/>
    <property type="match status" value="1"/>
</dbReference>
<dbReference type="InterPro" id="IPR029045">
    <property type="entry name" value="ClpP/crotonase-like_dom_sf"/>
</dbReference>
<dbReference type="PROSITE" id="PS50106">
    <property type="entry name" value="PDZ"/>
    <property type="match status" value="1"/>
</dbReference>
<feature type="domain" description="PDZ" evidence="1">
    <location>
        <begin position="158"/>
        <end position="214"/>
    </location>
</feature>
<dbReference type="Gene3D" id="3.90.226.10">
    <property type="entry name" value="2-enoyl-CoA Hydratase, Chain A, domain 1"/>
    <property type="match status" value="1"/>
</dbReference>
<dbReference type="Gene3D" id="3.30.750.44">
    <property type="match status" value="1"/>
</dbReference>
<dbReference type="Pfam" id="PF17820">
    <property type="entry name" value="PDZ_6"/>
    <property type="match status" value="1"/>
</dbReference>
<dbReference type="CDD" id="cd06782">
    <property type="entry name" value="cpPDZ_CPP-like"/>
    <property type="match status" value="1"/>
</dbReference>
<dbReference type="Gene3D" id="2.30.42.10">
    <property type="match status" value="1"/>
</dbReference>
<dbReference type="GO" id="GO:0007165">
    <property type="term" value="P:signal transduction"/>
    <property type="evidence" value="ECO:0007669"/>
    <property type="project" value="TreeGrafter"/>
</dbReference>
<gene>
    <name evidence="2" type="ORF">EDC23_1734</name>
</gene>
<dbReference type="Proteomes" id="UP000294914">
    <property type="component" value="Unassembled WGS sequence"/>
</dbReference>